<dbReference type="Proteomes" id="UP000748531">
    <property type="component" value="Unassembled WGS sequence"/>
</dbReference>
<organism evidence="2 3">
    <name type="scientific">Paragonimus heterotremus</name>
    <dbReference type="NCBI Taxonomy" id="100268"/>
    <lineage>
        <taxon>Eukaryota</taxon>
        <taxon>Metazoa</taxon>
        <taxon>Spiralia</taxon>
        <taxon>Lophotrochozoa</taxon>
        <taxon>Platyhelminthes</taxon>
        <taxon>Trematoda</taxon>
        <taxon>Digenea</taxon>
        <taxon>Plagiorchiida</taxon>
        <taxon>Troglotremata</taxon>
        <taxon>Troglotrematidae</taxon>
        <taxon>Paragonimus</taxon>
    </lineage>
</organism>
<evidence type="ECO:0008006" key="4">
    <source>
        <dbReference type="Google" id="ProtNLM"/>
    </source>
</evidence>
<dbReference type="OrthoDB" id="6299196at2759"/>
<name>A0A8J4SRV5_9TREM</name>
<dbReference type="EMBL" id="LUCH01007650">
    <property type="protein sequence ID" value="KAF5396656.1"/>
    <property type="molecule type" value="Genomic_DNA"/>
</dbReference>
<dbReference type="PROSITE" id="PS51257">
    <property type="entry name" value="PROKAR_LIPOPROTEIN"/>
    <property type="match status" value="1"/>
</dbReference>
<keyword evidence="3" id="KW-1185">Reference proteome</keyword>
<evidence type="ECO:0000313" key="2">
    <source>
        <dbReference type="EMBL" id="KAF5396656.1"/>
    </source>
</evidence>
<sequence>MVDIFRLAAFCLLSLSCRSPCAISTTNSLHSVLLINLCGPLQSCSIQNNSTTWIRFYFWSAVNSIDTTSFTLCHKVIGSQQYHELCTRNFTVEVLVGIEPTYRVEMNVRVNLPSALVGRWYTLMFNSTGSLWAFSSIAVHIITN</sequence>
<evidence type="ECO:0000256" key="1">
    <source>
        <dbReference type="SAM" id="SignalP"/>
    </source>
</evidence>
<protein>
    <recommendedName>
        <fullName evidence="4">Secreted protein</fullName>
    </recommendedName>
</protein>
<evidence type="ECO:0000313" key="3">
    <source>
        <dbReference type="Proteomes" id="UP000748531"/>
    </source>
</evidence>
<proteinExistence type="predicted"/>
<feature type="signal peptide" evidence="1">
    <location>
        <begin position="1"/>
        <end position="24"/>
    </location>
</feature>
<reference evidence="2" key="1">
    <citation type="submission" date="2019-05" db="EMBL/GenBank/DDBJ databases">
        <title>Annotation for the trematode Paragonimus heterotremus.</title>
        <authorList>
            <person name="Choi Y.-J."/>
        </authorList>
    </citation>
    <scope>NUCLEOTIDE SEQUENCE</scope>
    <source>
        <strain evidence="2">LC</strain>
    </source>
</reference>
<keyword evidence="1" id="KW-0732">Signal</keyword>
<dbReference type="AlphaFoldDB" id="A0A8J4SRV5"/>
<comment type="caution">
    <text evidence="2">The sequence shown here is derived from an EMBL/GenBank/DDBJ whole genome shotgun (WGS) entry which is preliminary data.</text>
</comment>
<feature type="chain" id="PRO_5035240856" description="Secreted protein" evidence="1">
    <location>
        <begin position="25"/>
        <end position="144"/>
    </location>
</feature>
<gene>
    <name evidence="2" type="ORF">PHET_10609</name>
</gene>
<accession>A0A8J4SRV5</accession>